<evidence type="ECO:0000256" key="2">
    <source>
        <dbReference type="ARBA" id="ARBA00022908"/>
    </source>
</evidence>
<dbReference type="InterPro" id="IPR002104">
    <property type="entry name" value="Integrase_catalytic"/>
</dbReference>
<sequence length="411" mass="45444">MGRETKRLNARTVATLTAPGRHADGGNLYLSISANGGRRWIFLFRWNGRQVEMGLGSARDVSLARARELADTARARLAEGVNPLEQKRSERVIPTFGEAADALVDDIASGFRNAKHIEQWRTTLKEYAAPLRSKTVDEITTEHVLSVLKPIWTTKSETASRLRGRIERVLDAAKAQGNRTGENPARWRGHLDSLLPKRQKLQRGHHAAMPYPAVPAFLARLRELSGSSALALEFLLYTAARTGEVRGANWEEVDLRAKVWTVPATRMKAARIHRVPLSTGALHALERAKALQEGDKEQKGSAFIFPGGKPDANLSVMALDMLLRRLKVDETVHGFRSSFRDWVGEETSFPREIAEAALAHTVGDAVERAYRRSDALEKRRKLMQAWSDFIAPGDSGAAEPDPDSGTPPSSL</sequence>
<dbReference type="Gene3D" id="1.10.443.10">
    <property type="entry name" value="Intergrase catalytic core"/>
    <property type="match status" value="1"/>
</dbReference>
<comment type="caution">
    <text evidence="9">The sequence shown here is derived from an EMBL/GenBank/DDBJ whole genome shotgun (WGS) entry which is preliminary data.</text>
</comment>
<dbReference type="PANTHER" id="PTHR30629">
    <property type="entry name" value="PROPHAGE INTEGRASE"/>
    <property type="match status" value="1"/>
</dbReference>
<dbReference type="PROSITE" id="PS51900">
    <property type="entry name" value="CB"/>
    <property type="match status" value="1"/>
</dbReference>
<evidence type="ECO:0000313" key="9">
    <source>
        <dbReference type="EMBL" id="GGF74566.1"/>
    </source>
</evidence>
<dbReference type="RefSeq" id="WP_188581516.1">
    <property type="nucleotide sequence ID" value="NZ_BMCT01000006.1"/>
</dbReference>
<dbReference type="InterPro" id="IPR053876">
    <property type="entry name" value="Phage_int_M"/>
</dbReference>
<evidence type="ECO:0000256" key="3">
    <source>
        <dbReference type="ARBA" id="ARBA00023125"/>
    </source>
</evidence>
<gene>
    <name evidence="9" type="primary">int</name>
    <name evidence="9" type="ORF">GCM10007301_38030</name>
</gene>
<feature type="region of interest" description="Disordered" evidence="6">
    <location>
        <begin position="391"/>
        <end position="411"/>
    </location>
</feature>
<dbReference type="InterPro" id="IPR013762">
    <property type="entry name" value="Integrase-like_cat_sf"/>
</dbReference>
<dbReference type="PANTHER" id="PTHR30629:SF2">
    <property type="entry name" value="PROPHAGE INTEGRASE INTS-RELATED"/>
    <property type="match status" value="1"/>
</dbReference>
<reference evidence="9" key="1">
    <citation type="journal article" date="2014" name="Int. J. Syst. Evol. Microbiol.">
        <title>Complete genome sequence of Corynebacterium casei LMG S-19264T (=DSM 44701T), isolated from a smear-ripened cheese.</title>
        <authorList>
            <consortium name="US DOE Joint Genome Institute (JGI-PGF)"/>
            <person name="Walter F."/>
            <person name="Albersmeier A."/>
            <person name="Kalinowski J."/>
            <person name="Ruckert C."/>
        </authorList>
    </citation>
    <scope>NUCLEOTIDE SEQUENCE</scope>
    <source>
        <strain evidence="9">CCM 7897</strain>
    </source>
</reference>
<dbReference type="InterPro" id="IPR038488">
    <property type="entry name" value="Integrase_DNA-bd_sf"/>
</dbReference>
<dbReference type="SUPFAM" id="SSF56349">
    <property type="entry name" value="DNA breaking-rejoining enzymes"/>
    <property type="match status" value="1"/>
</dbReference>
<keyword evidence="2" id="KW-0229">DNA integration</keyword>
<evidence type="ECO:0000256" key="1">
    <source>
        <dbReference type="ARBA" id="ARBA00008857"/>
    </source>
</evidence>
<dbReference type="Pfam" id="PF00589">
    <property type="entry name" value="Phage_integrase"/>
    <property type="match status" value="1"/>
</dbReference>
<proteinExistence type="inferred from homology"/>
<dbReference type="InterPro" id="IPR025166">
    <property type="entry name" value="Integrase_DNA_bind_dom"/>
</dbReference>
<dbReference type="Gene3D" id="1.10.150.130">
    <property type="match status" value="1"/>
</dbReference>
<dbReference type="Gene3D" id="3.30.160.390">
    <property type="entry name" value="Integrase, DNA-binding domain"/>
    <property type="match status" value="1"/>
</dbReference>
<dbReference type="CDD" id="cd00801">
    <property type="entry name" value="INT_P4_C"/>
    <property type="match status" value="1"/>
</dbReference>
<organism evidence="9 10">
    <name type="scientific">Azorhizobium oxalatiphilum</name>
    <dbReference type="NCBI Taxonomy" id="980631"/>
    <lineage>
        <taxon>Bacteria</taxon>
        <taxon>Pseudomonadati</taxon>
        <taxon>Pseudomonadota</taxon>
        <taxon>Alphaproteobacteria</taxon>
        <taxon>Hyphomicrobiales</taxon>
        <taxon>Xanthobacteraceae</taxon>
        <taxon>Azorhizobium</taxon>
    </lineage>
</organism>
<dbReference type="InterPro" id="IPR010998">
    <property type="entry name" value="Integrase_recombinase_N"/>
</dbReference>
<dbReference type="GO" id="GO:0015074">
    <property type="term" value="P:DNA integration"/>
    <property type="evidence" value="ECO:0007669"/>
    <property type="project" value="UniProtKB-KW"/>
</dbReference>
<feature type="domain" description="Core-binding (CB)" evidence="8">
    <location>
        <begin position="94"/>
        <end position="174"/>
    </location>
</feature>
<keyword evidence="4" id="KW-0233">DNA recombination</keyword>
<dbReference type="EMBL" id="BMCT01000006">
    <property type="protein sequence ID" value="GGF74566.1"/>
    <property type="molecule type" value="Genomic_DNA"/>
</dbReference>
<dbReference type="AlphaFoldDB" id="A0A917C8B4"/>
<evidence type="ECO:0000313" key="10">
    <source>
        <dbReference type="Proteomes" id="UP000606044"/>
    </source>
</evidence>
<dbReference type="PROSITE" id="PS51898">
    <property type="entry name" value="TYR_RECOMBINASE"/>
    <property type="match status" value="1"/>
</dbReference>
<dbReference type="InterPro" id="IPR011010">
    <property type="entry name" value="DNA_brk_join_enz"/>
</dbReference>
<dbReference type="Pfam" id="PF13356">
    <property type="entry name" value="Arm-DNA-bind_3"/>
    <property type="match status" value="1"/>
</dbReference>
<accession>A0A917C8B4</accession>
<dbReference type="GO" id="GO:0006310">
    <property type="term" value="P:DNA recombination"/>
    <property type="evidence" value="ECO:0007669"/>
    <property type="project" value="UniProtKB-KW"/>
</dbReference>
<evidence type="ECO:0000259" key="8">
    <source>
        <dbReference type="PROSITE" id="PS51900"/>
    </source>
</evidence>
<name>A0A917C8B4_9HYPH</name>
<evidence type="ECO:0000256" key="4">
    <source>
        <dbReference type="ARBA" id="ARBA00023172"/>
    </source>
</evidence>
<evidence type="ECO:0000256" key="5">
    <source>
        <dbReference type="PROSITE-ProRule" id="PRU01248"/>
    </source>
</evidence>
<dbReference type="Proteomes" id="UP000606044">
    <property type="component" value="Unassembled WGS sequence"/>
</dbReference>
<dbReference type="InterPro" id="IPR044068">
    <property type="entry name" value="CB"/>
</dbReference>
<dbReference type="InterPro" id="IPR050808">
    <property type="entry name" value="Phage_Integrase"/>
</dbReference>
<evidence type="ECO:0000259" key="7">
    <source>
        <dbReference type="PROSITE" id="PS51898"/>
    </source>
</evidence>
<protein>
    <submittedName>
        <fullName evidence="9">Integrase</fullName>
    </submittedName>
</protein>
<feature type="domain" description="Tyr recombinase" evidence="7">
    <location>
        <begin position="204"/>
        <end position="383"/>
    </location>
</feature>
<keyword evidence="3 5" id="KW-0238">DNA-binding</keyword>
<dbReference type="Pfam" id="PF22022">
    <property type="entry name" value="Phage_int_M"/>
    <property type="match status" value="1"/>
</dbReference>
<keyword evidence="10" id="KW-1185">Reference proteome</keyword>
<reference evidence="9" key="2">
    <citation type="submission" date="2020-09" db="EMBL/GenBank/DDBJ databases">
        <authorList>
            <person name="Sun Q."/>
            <person name="Sedlacek I."/>
        </authorList>
    </citation>
    <scope>NUCLEOTIDE SEQUENCE</scope>
    <source>
        <strain evidence="9">CCM 7897</strain>
    </source>
</reference>
<dbReference type="GO" id="GO:0003677">
    <property type="term" value="F:DNA binding"/>
    <property type="evidence" value="ECO:0007669"/>
    <property type="project" value="UniProtKB-UniRule"/>
</dbReference>
<comment type="similarity">
    <text evidence="1">Belongs to the 'phage' integrase family.</text>
</comment>
<evidence type="ECO:0000256" key="6">
    <source>
        <dbReference type="SAM" id="MobiDB-lite"/>
    </source>
</evidence>